<accession>A0ABW7X154</accession>
<feature type="region of interest" description="Disordered" evidence="5">
    <location>
        <begin position="353"/>
        <end position="380"/>
    </location>
</feature>
<keyword evidence="3" id="KW-0274">FAD</keyword>
<dbReference type="Gene3D" id="3.50.50.60">
    <property type="entry name" value="FAD/NAD(P)-binding domain"/>
    <property type="match status" value="2"/>
</dbReference>
<dbReference type="PRINTS" id="PR00368">
    <property type="entry name" value="FADPNR"/>
</dbReference>
<evidence type="ECO:0000256" key="1">
    <source>
        <dbReference type="ARBA" id="ARBA00001974"/>
    </source>
</evidence>
<dbReference type="SUPFAM" id="SSF51905">
    <property type="entry name" value="FAD/NAD(P)-binding domain"/>
    <property type="match status" value="1"/>
</dbReference>
<dbReference type="InterPro" id="IPR023753">
    <property type="entry name" value="FAD/NAD-binding_dom"/>
</dbReference>
<dbReference type="Pfam" id="PF07992">
    <property type="entry name" value="Pyr_redox_2"/>
    <property type="match status" value="1"/>
</dbReference>
<name>A0ABW7X154_9NOCA</name>
<dbReference type="PANTHER" id="PTHR43557:SF2">
    <property type="entry name" value="RIESKE DOMAIN-CONTAINING PROTEIN-RELATED"/>
    <property type="match status" value="1"/>
</dbReference>
<dbReference type="RefSeq" id="WP_397092855.1">
    <property type="nucleotide sequence ID" value="NZ_JBIRYO010000008.1"/>
</dbReference>
<evidence type="ECO:0000256" key="5">
    <source>
        <dbReference type="SAM" id="MobiDB-lite"/>
    </source>
</evidence>
<evidence type="ECO:0000256" key="3">
    <source>
        <dbReference type="ARBA" id="ARBA00022827"/>
    </source>
</evidence>
<dbReference type="InterPro" id="IPR050446">
    <property type="entry name" value="FAD-oxidoreductase/Apoptosis"/>
</dbReference>
<comment type="cofactor">
    <cofactor evidence="1">
        <name>FAD</name>
        <dbReference type="ChEBI" id="CHEBI:57692"/>
    </cofactor>
</comment>
<dbReference type="EMBL" id="JBIRYO010000008">
    <property type="protein sequence ID" value="MFI2474844.1"/>
    <property type="molecule type" value="Genomic_DNA"/>
</dbReference>
<evidence type="ECO:0000256" key="2">
    <source>
        <dbReference type="ARBA" id="ARBA00022630"/>
    </source>
</evidence>
<keyword evidence="4" id="KW-0560">Oxidoreductase</keyword>
<gene>
    <name evidence="7" type="ORF">ACH49W_15825</name>
</gene>
<dbReference type="InterPro" id="IPR036188">
    <property type="entry name" value="FAD/NAD-bd_sf"/>
</dbReference>
<comment type="caution">
    <text evidence="7">The sequence shown here is derived from an EMBL/GenBank/DDBJ whole genome shotgun (WGS) entry which is preliminary data.</text>
</comment>
<reference evidence="7 8" key="1">
    <citation type="submission" date="2024-10" db="EMBL/GenBank/DDBJ databases">
        <title>The Natural Products Discovery Center: Release of the First 8490 Sequenced Strains for Exploring Actinobacteria Biosynthetic Diversity.</title>
        <authorList>
            <person name="Kalkreuter E."/>
            <person name="Kautsar S.A."/>
            <person name="Yang D."/>
            <person name="Bader C.D."/>
            <person name="Teijaro C.N."/>
            <person name="Fluegel L."/>
            <person name="Davis C.M."/>
            <person name="Simpson J.R."/>
            <person name="Lauterbach L."/>
            <person name="Steele A.D."/>
            <person name="Gui C."/>
            <person name="Meng S."/>
            <person name="Li G."/>
            <person name="Viehrig K."/>
            <person name="Ye F."/>
            <person name="Su P."/>
            <person name="Kiefer A.F."/>
            <person name="Nichols A."/>
            <person name="Cepeda A.J."/>
            <person name="Yan W."/>
            <person name="Fan B."/>
            <person name="Jiang Y."/>
            <person name="Adhikari A."/>
            <person name="Zheng C.-J."/>
            <person name="Schuster L."/>
            <person name="Cowan T.M."/>
            <person name="Smanski M.J."/>
            <person name="Chevrette M.G."/>
            <person name="De Carvalho L.P.S."/>
            <person name="Shen B."/>
        </authorList>
    </citation>
    <scope>NUCLEOTIDE SEQUENCE [LARGE SCALE GENOMIC DNA]</scope>
    <source>
        <strain evidence="7 8">NPDC019275</strain>
    </source>
</reference>
<keyword evidence="8" id="KW-1185">Reference proteome</keyword>
<evidence type="ECO:0000256" key="4">
    <source>
        <dbReference type="ARBA" id="ARBA00023002"/>
    </source>
</evidence>
<dbReference type="PANTHER" id="PTHR43557">
    <property type="entry name" value="APOPTOSIS-INDUCING FACTOR 1"/>
    <property type="match status" value="1"/>
</dbReference>
<protein>
    <submittedName>
        <fullName evidence="7">NAD(P)/FAD-dependent oxidoreductase</fullName>
    </submittedName>
</protein>
<dbReference type="Proteomes" id="UP001611415">
    <property type="component" value="Unassembled WGS sequence"/>
</dbReference>
<evidence type="ECO:0000313" key="7">
    <source>
        <dbReference type="EMBL" id="MFI2474844.1"/>
    </source>
</evidence>
<organism evidence="7 8">
    <name type="scientific">Nocardia xishanensis</name>
    <dbReference type="NCBI Taxonomy" id="238964"/>
    <lineage>
        <taxon>Bacteria</taxon>
        <taxon>Bacillati</taxon>
        <taxon>Actinomycetota</taxon>
        <taxon>Actinomycetes</taxon>
        <taxon>Mycobacteriales</taxon>
        <taxon>Nocardiaceae</taxon>
        <taxon>Nocardia</taxon>
    </lineage>
</organism>
<feature type="domain" description="FAD/NAD(P)-binding" evidence="6">
    <location>
        <begin position="11"/>
        <end position="309"/>
    </location>
</feature>
<evidence type="ECO:0000313" key="8">
    <source>
        <dbReference type="Proteomes" id="UP001611415"/>
    </source>
</evidence>
<proteinExistence type="predicted"/>
<keyword evidence="2" id="KW-0285">Flavoprotein</keyword>
<sequence length="422" mass="44893">MSGLPETDEVDILLIGGGVAAAGAAEELRRQGFRGSVALATRESDPPYYRFYLTKDYLRGGIASDDLAVHSPEWWQDNDVQLWLRAPVLALDLEARTARIGRRSVRWGKALLATGANVRLLDCPGASLRGVHYLRTTWNADDLRKDLQTARDAVVVGGSFIAAETAASMAALGVRTSMVFPESAPLARSLGVPVGGIVEDELSRLGVAVRGSSIVKSLRGDDRVFTVVLADGTELRADVVVVGVGARPEVTLAKRSGLPLGATGGVLCDATLRTGHGQVWAAGDVCEFDSIRHGRRVRIEHDRVATAQGRHAARAMLGSDAPFDTYPYFWTTIGEDLHIDVLALDAPADEVTPLDPTAHRELLPRQPKRSGGTGGPAPAAFRYGAGGETVGYASINGALSLQAVQRELTRVRGAGVLPEEKP</sequence>
<dbReference type="PRINTS" id="PR00411">
    <property type="entry name" value="PNDRDTASEI"/>
</dbReference>
<evidence type="ECO:0000259" key="6">
    <source>
        <dbReference type="Pfam" id="PF07992"/>
    </source>
</evidence>